<evidence type="ECO:0000313" key="1">
    <source>
        <dbReference type="EMBL" id="AAK57038.1"/>
    </source>
</evidence>
<dbReference type="GeneID" id="921211"/>
<keyword evidence="2" id="KW-1185">Reference proteome</keyword>
<organism evidence="1 2">
    <name type="scientific">Tupaiid herpesvirus 1 (strain 1)</name>
    <name type="common">TuHV-1</name>
    <name type="synonym">Herpesvirus tupaia (strain 1)</name>
    <dbReference type="NCBI Taxonomy" id="10397"/>
    <lineage>
        <taxon>Viruses</taxon>
        <taxon>Duplodnaviria</taxon>
        <taxon>Heunggongvirae</taxon>
        <taxon>Peploviricota</taxon>
        <taxon>Herviviricetes</taxon>
        <taxon>Herpesvirales</taxon>
        <taxon>Orthoherpesviridae</taxon>
        <taxon>Betaherpesvirinae</taxon>
        <taxon>Quwivirus</taxon>
        <taxon>Quwivirus tupaiidbeta1</taxon>
    </lineage>
</organism>
<name>Q91TU9_TUHV1</name>
<protein>
    <submittedName>
        <fullName evidence="1">T13.1</fullName>
    </submittedName>
</protein>
<evidence type="ECO:0000313" key="2">
    <source>
        <dbReference type="Proteomes" id="UP000137095"/>
    </source>
</evidence>
<dbReference type="Proteomes" id="UP000137095">
    <property type="component" value="Segment"/>
</dbReference>
<dbReference type="RefSeq" id="NP_116343.1">
    <property type="nucleotide sequence ID" value="NC_002794.1"/>
</dbReference>
<sequence length="107" mass="11970">MRVGRPRPSSWPGPPSRPPPWLLPLLLSLAPRPATSSSKPSEPLRIPGDVCYYPSPDRPATLFNRATLTEADECAEETVWNLTTVTGRYVLVNARNAWVTTVLRYLR</sequence>
<proteinExistence type="predicted"/>
<reference evidence="1 2" key="1">
    <citation type="journal article" date="2001" name="J. Virol.">
        <title>Analysis and characterization of the complete genome of tupaia (tree shrew) herpesvirus.</title>
        <authorList>
            <person name="Bahr U."/>
            <person name="Darai G."/>
        </authorList>
    </citation>
    <scope>NUCLEOTIDE SEQUENCE [LARGE SCALE GENOMIC DNA]</scope>
    <source>
        <strain evidence="1">2</strain>
    </source>
</reference>
<dbReference type="EMBL" id="AF281817">
    <property type="protein sequence ID" value="AAK57038.1"/>
    <property type="molecule type" value="Genomic_DNA"/>
</dbReference>
<dbReference type="KEGG" id="vg:921211"/>
<organismHost>
    <name type="scientific">Tupaia belangeri</name>
    <name type="common">Common tree shrew</name>
    <name type="synonym">Tupaia glis belangeri</name>
    <dbReference type="NCBI Taxonomy" id="37347"/>
</organismHost>
<accession>Q91TU9</accession>